<comment type="function">
    <text evidence="9">Ligand for members of the frizzled family of seven transmembrane receptors.</text>
</comment>
<dbReference type="PANTHER" id="PTHR12027">
    <property type="entry name" value="WNT RELATED"/>
    <property type="match status" value="1"/>
</dbReference>
<evidence type="ECO:0000313" key="10">
    <source>
        <dbReference type="EMBL" id="CAL4099245.1"/>
    </source>
</evidence>
<dbReference type="InterPro" id="IPR018161">
    <property type="entry name" value="Wnt_CS"/>
</dbReference>
<dbReference type="GO" id="GO:0030182">
    <property type="term" value="P:neuron differentiation"/>
    <property type="evidence" value="ECO:0007669"/>
    <property type="project" value="TreeGrafter"/>
</dbReference>
<comment type="similarity">
    <text evidence="2 9">Belongs to the Wnt family.</text>
</comment>
<dbReference type="GO" id="GO:0060070">
    <property type="term" value="P:canonical Wnt signaling pathway"/>
    <property type="evidence" value="ECO:0007669"/>
    <property type="project" value="TreeGrafter"/>
</dbReference>
<evidence type="ECO:0000256" key="2">
    <source>
        <dbReference type="ARBA" id="ARBA00005683"/>
    </source>
</evidence>
<protein>
    <recommendedName>
        <fullName evidence="9">Protein Wnt</fullName>
    </recommendedName>
</protein>
<evidence type="ECO:0000256" key="4">
    <source>
        <dbReference type="ARBA" id="ARBA00022525"/>
    </source>
</evidence>
<keyword evidence="3 9" id="KW-0217">Developmental protein</keyword>
<evidence type="ECO:0000256" key="6">
    <source>
        <dbReference type="ARBA" id="ARBA00022687"/>
    </source>
</evidence>
<dbReference type="CDD" id="cd19343">
    <property type="entry name" value="Wnt_Wnt11"/>
    <property type="match status" value="1"/>
</dbReference>
<dbReference type="GO" id="GO:0005109">
    <property type="term" value="F:frizzled binding"/>
    <property type="evidence" value="ECO:0007669"/>
    <property type="project" value="TreeGrafter"/>
</dbReference>
<dbReference type="GO" id="GO:0005615">
    <property type="term" value="C:extracellular space"/>
    <property type="evidence" value="ECO:0007669"/>
    <property type="project" value="TreeGrafter"/>
</dbReference>
<feature type="non-terminal residue" evidence="10">
    <location>
        <position position="275"/>
    </location>
</feature>
<dbReference type="Proteomes" id="UP001497623">
    <property type="component" value="Unassembled WGS sequence"/>
</dbReference>
<dbReference type="GO" id="GO:0005125">
    <property type="term" value="F:cytokine activity"/>
    <property type="evidence" value="ECO:0007669"/>
    <property type="project" value="TreeGrafter"/>
</dbReference>
<evidence type="ECO:0000256" key="1">
    <source>
        <dbReference type="ARBA" id="ARBA00004498"/>
    </source>
</evidence>
<gene>
    <name evidence="10" type="ORF">MNOR_LOCUS16438</name>
</gene>
<keyword evidence="6 9" id="KW-0879">Wnt signaling pathway</keyword>
<name>A0AAV2QWY9_MEGNR</name>
<dbReference type="SMART" id="SM00097">
    <property type="entry name" value="WNT1"/>
    <property type="match status" value="1"/>
</dbReference>
<keyword evidence="8" id="KW-0449">Lipoprotein</keyword>
<evidence type="ECO:0000256" key="8">
    <source>
        <dbReference type="ARBA" id="ARBA00023288"/>
    </source>
</evidence>
<evidence type="ECO:0000256" key="5">
    <source>
        <dbReference type="ARBA" id="ARBA00022530"/>
    </source>
</evidence>
<organism evidence="10 11">
    <name type="scientific">Meganyctiphanes norvegica</name>
    <name type="common">Northern krill</name>
    <name type="synonym">Thysanopoda norvegica</name>
    <dbReference type="NCBI Taxonomy" id="48144"/>
    <lineage>
        <taxon>Eukaryota</taxon>
        <taxon>Metazoa</taxon>
        <taxon>Ecdysozoa</taxon>
        <taxon>Arthropoda</taxon>
        <taxon>Crustacea</taxon>
        <taxon>Multicrustacea</taxon>
        <taxon>Malacostraca</taxon>
        <taxon>Eumalacostraca</taxon>
        <taxon>Eucarida</taxon>
        <taxon>Euphausiacea</taxon>
        <taxon>Euphausiidae</taxon>
        <taxon>Meganyctiphanes</taxon>
    </lineage>
</organism>
<keyword evidence="4" id="KW-0964">Secreted</keyword>
<dbReference type="InterPro" id="IPR005817">
    <property type="entry name" value="Wnt"/>
</dbReference>
<sequence length="275" mass="30493">MVMQFIITNDVVILRSVHKTEQTQWKGLSSCAYGKREHGFDKSQVRTCRKQIEAMPHLNLAAQTAVTTCQKLFSSRRWNCSSVLNAPKHTPDLNTGTREQAVVHALASGAVTWALSRACAQGTLFLCHCGAVPHEPPNGNFKWGGCGDNVKFGARFAREFLDTSKGNRNKRYIDGEVVVESLATQCKCHGVSGSCNVKTCWRALPNFNEAGSRVYRRYLQGVEVREVNAGLRLHLLPASPAVTRFSRDDLIYITKSPDYCHPMPRLGSIGTIGRQ</sequence>
<evidence type="ECO:0000256" key="7">
    <source>
        <dbReference type="ARBA" id="ARBA00023157"/>
    </source>
</evidence>
<dbReference type="Pfam" id="PF00110">
    <property type="entry name" value="wnt"/>
    <property type="match status" value="1"/>
</dbReference>
<evidence type="ECO:0000313" key="11">
    <source>
        <dbReference type="Proteomes" id="UP001497623"/>
    </source>
</evidence>
<comment type="caution">
    <text evidence="10">The sequence shown here is derived from an EMBL/GenBank/DDBJ whole genome shotgun (WGS) entry which is preliminary data.</text>
</comment>
<evidence type="ECO:0000256" key="3">
    <source>
        <dbReference type="ARBA" id="ARBA00022473"/>
    </source>
</evidence>
<keyword evidence="5" id="KW-0272">Extracellular matrix</keyword>
<keyword evidence="7" id="KW-1015">Disulfide bond</keyword>
<dbReference type="PROSITE" id="PS00246">
    <property type="entry name" value="WNT1"/>
    <property type="match status" value="1"/>
</dbReference>
<dbReference type="AlphaFoldDB" id="A0AAV2QWY9"/>
<accession>A0AAV2QWY9</accession>
<reference evidence="10 11" key="1">
    <citation type="submission" date="2024-05" db="EMBL/GenBank/DDBJ databases">
        <authorList>
            <person name="Wallberg A."/>
        </authorList>
    </citation>
    <scope>NUCLEOTIDE SEQUENCE [LARGE SCALE GENOMIC DNA]</scope>
</reference>
<evidence type="ECO:0000256" key="9">
    <source>
        <dbReference type="RuleBase" id="RU003500"/>
    </source>
</evidence>
<dbReference type="PANTHER" id="PTHR12027:SF102">
    <property type="entry name" value="PROTEIN WNT"/>
    <property type="match status" value="1"/>
</dbReference>
<proteinExistence type="inferred from homology"/>
<keyword evidence="11" id="KW-1185">Reference proteome</keyword>
<dbReference type="EMBL" id="CAXKWB010010793">
    <property type="protein sequence ID" value="CAL4099245.1"/>
    <property type="molecule type" value="Genomic_DNA"/>
</dbReference>
<dbReference type="PRINTS" id="PR01349">
    <property type="entry name" value="WNTPROTEIN"/>
</dbReference>
<dbReference type="GO" id="GO:0045165">
    <property type="term" value="P:cell fate commitment"/>
    <property type="evidence" value="ECO:0007669"/>
    <property type="project" value="TreeGrafter"/>
</dbReference>
<comment type="subcellular location">
    <subcellularLocation>
        <location evidence="1 9">Secreted</location>
        <location evidence="1 9">Extracellular space</location>
        <location evidence="1 9">Extracellular matrix</location>
    </subcellularLocation>
</comment>